<feature type="transmembrane region" description="Helical" evidence="1">
    <location>
        <begin position="37"/>
        <end position="56"/>
    </location>
</feature>
<keyword evidence="4" id="KW-1185">Reference proteome</keyword>
<dbReference type="RefSeq" id="WP_008479433.1">
    <property type="nucleotide sequence ID" value="NZ_CAGS01000355.1"/>
</dbReference>
<comment type="caution">
    <text evidence="3">The sequence shown here is derived from an EMBL/GenBank/DDBJ whole genome shotgun (WGS) entry which is preliminary data.</text>
</comment>
<reference evidence="3 4" key="1">
    <citation type="journal article" date="2012" name="ISME J.">
        <title>Nitrification expanded: discovery, physiology and genomics of a nitrite-oxidizing bacterium from the phylum Chloroflexi.</title>
        <authorList>
            <person name="Sorokin D.Y."/>
            <person name="Lucker S."/>
            <person name="Vejmelkova D."/>
            <person name="Kostrikina N.A."/>
            <person name="Kleerebezem R."/>
            <person name="Rijpstra W.I."/>
            <person name="Damste J.S."/>
            <person name="Le Paslier D."/>
            <person name="Muyzer G."/>
            <person name="Wagner M."/>
            <person name="van Loosdrecht M.C."/>
            <person name="Daims H."/>
        </authorList>
    </citation>
    <scope>NUCLEOTIDE SEQUENCE [LARGE SCALE GENOMIC DNA]</scope>
    <source>
        <strain evidence="4">none</strain>
    </source>
</reference>
<feature type="transmembrane region" description="Helical" evidence="1">
    <location>
        <begin position="106"/>
        <end position="127"/>
    </location>
</feature>
<feature type="transmembrane region" description="Helical" evidence="1">
    <location>
        <begin position="12"/>
        <end position="31"/>
    </location>
</feature>
<evidence type="ECO:0000259" key="2">
    <source>
        <dbReference type="Pfam" id="PF03779"/>
    </source>
</evidence>
<proteinExistence type="predicted"/>
<protein>
    <recommendedName>
        <fullName evidence="2">SPW repeat-containing integral membrane domain-containing protein</fullName>
    </recommendedName>
</protein>
<dbReference type="InterPro" id="IPR005530">
    <property type="entry name" value="SPW"/>
</dbReference>
<gene>
    <name evidence="3" type="ORF">NITHO_4180003</name>
</gene>
<organism evidence="3 4">
    <name type="scientific">Nitrolancea hollandica Lb</name>
    <dbReference type="NCBI Taxonomy" id="1129897"/>
    <lineage>
        <taxon>Bacteria</taxon>
        <taxon>Pseudomonadati</taxon>
        <taxon>Thermomicrobiota</taxon>
        <taxon>Thermomicrobia</taxon>
        <taxon>Sphaerobacterales</taxon>
        <taxon>Sphaerobacterineae</taxon>
        <taxon>Sphaerobacteraceae</taxon>
        <taxon>Nitrolancea</taxon>
    </lineage>
</organism>
<evidence type="ECO:0000313" key="4">
    <source>
        <dbReference type="Proteomes" id="UP000004221"/>
    </source>
</evidence>
<dbReference type="AlphaFoldDB" id="I4EJP2"/>
<feature type="transmembrane region" description="Helical" evidence="1">
    <location>
        <begin position="63"/>
        <end position="86"/>
    </location>
</feature>
<keyword evidence="1" id="KW-0812">Transmembrane</keyword>
<dbReference type="Pfam" id="PF03779">
    <property type="entry name" value="SPW"/>
    <property type="match status" value="1"/>
</dbReference>
<accession>I4EJP2</accession>
<name>I4EJP2_9BACT</name>
<dbReference type="OrthoDB" id="166183at2"/>
<keyword evidence="1" id="KW-1133">Transmembrane helix</keyword>
<evidence type="ECO:0000313" key="3">
    <source>
        <dbReference type="EMBL" id="CCF84904.1"/>
    </source>
</evidence>
<dbReference type="EMBL" id="CAGS01000355">
    <property type="protein sequence ID" value="CCF84904.1"/>
    <property type="molecule type" value="Genomic_DNA"/>
</dbReference>
<feature type="domain" description="SPW repeat-containing integral membrane" evidence="2">
    <location>
        <begin position="11"/>
        <end position="87"/>
    </location>
</feature>
<dbReference type="Proteomes" id="UP000004221">
    <property type="component" value="Unassembled WGS sequence"/>
</dbReference>
<keyword evidence="1" id="KW-0472">Membrane</keyword>
<evidence type="ECO:0000256" key="1">
    <source>
        <dbReference type="SAM" id="Phobius"/>
    </source>
</evidence>
<sequence>MAHTERWKIASGVNILLGLWLIIAPFVLGFSHVTSPTATSILFGVLIAVVAAYRIFRDPEASWLGWVNVVLGLALLFAPFYVSYGYAGNPFQGYVQPPVFDFSSVAVWNSVIVGAITAVLGAFSALYERAKTP</sequence>